<keyword evidence="2" id="KW-1185">Reference proteome</keyword>
<gene>
    <name evidence="1" type="ORF">QN277_018926</name>
</gene>
<name>A0AAE1JSS6_9FABA</name>
<accession>A0AAE1JSS6</accession>
<dbReference type="EMBL" id="JAWXYG010000004">
    <property type="protein sequence ID" value="KAK4275916.1"/>
    <property type="molecule type" value="Genomic_DNA"/>
</dbReference>
<comment type="caution">
    <text evidence="1">The sequence shown here is derived from an EMBL/GenBank/DDBJ whole genome shotgun (WGS) entry which is preliminary data.</text>
</comment>
<evidence type="ECO:0000313" key="1">
    <source>
        <dbReference type="EMBL" id="KAK4275916.1"/>
    </source>
</evidence>
<sequence>MDDTGSNFTQLRDIDEDSTDCIDFSDETEYDMPHEMEEHLQNDLINSMPNENVEQIPLHFILRRCCKDGNNVLSKDKELSLFNGDGLVHSLHLSSKCQRLIELAQRSDEAFKFIYDGLDALTTSTEKFPTYGESTQLEDIDVQHLNSQLEESSMMNLKDPNMSQTKGRKRIRSGIEEASKQTNICEHCKKRGHNKRSCKEINMH</sequence>
<dbReference type="AlphaFoldDB" id="A0AAE1JSS6"/>
<protein>
    <submittedName>
        <fullName evidence="1">Uncharacterized protein</fullName>
    </submittedName>
</protein>
<organism evidence="1 2">
    <name type="scientific">Acacia crassicarpa</name>
    <name type="common">northern wattle</name>
    <dbReference type="NCBI Taxonomy" id="499986"/>
    <lineage>
        <taxon>Eukaryota</taxon>
        <taxon>Viridiplantae</taxon>
        <taxon>Streptophyta</taxon>
        <taxon>Embryophyta</taxon>
        <taxon>Tracheophyta</taxon>
        <taxon>Spermatophyta</taxon>
        <taxon>Magnoliopsida</taxon>
        <taxon>eudicotyledons</taxon>
        <taxon>Gunneridae</taxon>
        <taxon>Pentapetalae</taxon>
        <taxon>rosids</taxon>
        <taxon>fabids</taxon>
        <taxon>Fabales</taxon>
        <taxon>Fabaceae</taxon>
        <taxon>Caesalpinioideae</taxon>
        <taxon>mimosoid clade</taxon>
        <taxon>Acacieae</taxon>
        <taxon>Acacia</taxon>
    </lineage>
</organism>
<proteinExistence type="predicted"/>
<dbReference type="Proteomes" id="UP001293593">
    <property type="component" value="Unassembled WGS sequence"/>
</dbReference>
<evidence type="ECO:0000313" key="2">
    <source>
        <dbReference type="Proteomes" id="UP001293593"/>
    </source>
</evidence>
<reference evidence="1" key="1">
    <citation type="submission" date="2023-10" db="EMBL/GenBank/DDBJ databases">
        <title>Chromosome-level genome of the transformable northern wattle, Acacia crassicarpa.</title>
        <authorList>
            <person name="Massaro I."/>
            <person name="Sinha N.R."/>
            <person name="Poethig S."/>
            <person name="Leichty A.R."/>
        </authorList>
    </citation>
    <scope>NUCLEOTIDE SEQUENCE</scope>
    <source>
        <strain evidence="1">Acra3RX</strain>
        <tissue evidence="1">Leaf</tissue>
    </source>
</reference>